<accession>A0A1H5WSH4</accession>
<keyword evidence="2 6" id="KW-0378">Hydrolase</keyword>
<reference evidence="6 7" key="1">
    <citation type="submission" date="2016-10" db="EMBL/GenBank/DDBJ databases">
        <authorList>
            <person name="de Groot N.N."/>
        </authorList>
    </citation>
    <scope>NUCLEOTIDE SEQUENCE [LARGE SCALE GENOMIC DNA]</scope>
    <source>
        <strain evidence="6 7">DSM 22489</strain>
    </source>
</reference>
<dbReference type="GO" id="GO:0030246">
    <property type="term" value="F:carbohydrate binding"/>
    <property type="evidence" value="ECO:0007669"/>
    <property type="project" value="InterPro"/>
</dbReference>
<feature type="domain" description="Glycoside hydrolase family 31 TIM barrel" evidence="3">
    <location>
        <begin position="257"/>
        <end position="614"/>
    </location>
</feature>
<evidence type="ECO:0000259" key="5">
    <source>
        <dbReference type="Pfam" id="PF21365"/>
    </source>
</evidence>
<feature type="domain" description="DUF5110" evidence="4">
    <location>
        <begin position="737"/>
        <end position="805"/>
    </location>
</feature>
<dbReference type="CDD" id="cd06591">
    <property type="entry name" value="GH31_xylosidase_XylS"/>
    <property type="match status" value="1"/>
</dbReference>
<evidence type="ECO:0000259" key="4">
    <source>
        <dbReference type="Pfam" id="PF17137"/>
    </source>
</evidence>
<proteinExistence type="inferred from homology"/>
<feature type="domain" description="Glycosyl hydrolase family 31 C-terminal" evidence="5">
    <location>
        <begin position="622"/>
        <end position="721"/>
    </location>
</feature>
<dbReference type="InterPro" id="IPR011013">
    <property type="entry name" value="Gal_mutarotase_sf_dom"/>
</dbReference>
<organism evidence="6 7">
    <name type="scientific">Bryocella elongata</name>
    <dbReference type="NCBI Taxonomy" id="863522"/>
    <lineage>
        <taxon>Bacteria</taxon>
        <taxon>Pseudomonadati</taxon>
        <taxon>Acidobacteriota</taxon>
        <taxon>Terriglobia</taxon>
        <taxon>Terriglobales</taxon>
        <taxon>Acidobacteriaceae</taxon>
        <taxon>Bryocella</taxon>
    </lineage>
</organism>
<gene>
    <name evidence="6" type="ORF">SAMN05421819_1714</name>
</gene>
<dbReference type="Pfam" id="PF21365">
    <property type="entry name" value="Glyco_hydro_31_3rd"/>
    <property type="match status" value="1"/>
</dbReference>
<keyword evidence="7" id="KW-1185">Reference proteome</keyword>
<comment type="similarity">
    <text evidence="1 2">Belongs to the glycosyl hydrolase 31 family.</text>
</comment>
<protein>
    <submittedName>
        <fullName evidence="6">Alpha-D-xyloside xylohydrolase</fullName>
    </submittedName>
</protein>
<dbReference type="AlphaFoldDB" id="A0A1H5WSH4"/>
<dbReference type="Proteomes" id="UP000236728">
    <property type="component" value="Unassembled WGS sequence"/>
</dbReference>
<evidence type="ECO:0000256" key="2">
    <source>
        <dbReference type="RuleBase" id="RU361185"/>
    </source>
</evidence>
<dbReference type="InterPro" id="IPR000322">
    <property type="entry name" value="Glyco_hydro_31_TIM"/>
</dbReference>
<dbReference type="EMBL" id="FNVA01000002">
    <property type="protein sequence ID" value="SEG02126.1"/>
    <property type="molecule type" value="Genomic_DNA"/>
</dbReference>
<dbReference type="PANTHER" id="PTHR43863">
    <property type="entry name" value="HYDROLASE, PUTATIVE (AFU_ORTHOLOGUE AFUA_1G03140)-RELATED"/>
    <property type="match status" value="1"/>
</dbReference>
<evidence type="ECO:0000259" key="3">
    <source>
        <dbReference type="Pfam" id="PF01055"/>
    </source>
</evidence>
<dbReference type="PANTHER" id="PTHR43863:SF2">
    <property type="entry name" value="MALTASE-GLUCOAMYLASE"/>
    <property type="match status" value="1"/>
</dbReference>
<sequence length="830" mass="94245">MSVSMSTDDLTTTAARFVEFVHQGTHVRVGFVQPSVVRITCTQREAWLEKPSRIVAAREWCWCELTESGDAYLLTTSAMRLFIDRESGAMRFELADGTPLMYEPAGARSLIEKPVYRNVYESDAEVAFAQSVDGTRAIATPKEQRLDRMAYEATLSLQFAEDEAIYGLGSHEEGHGNLRGCTRDLYQQNMKAVVPMLVSTRGYGILMDCGSLMLFRDAPRGAEWWCDVVDELDYYVLGGGSFDGVTRAYFDLTGPAPMLPKWSLGYVQSKERYVTGAEMLEVVREYRRRSIPLDCIVLDWKSWPNGGAWGQKSLDPLRFPDPEGLSRDLHQLGVRWMASIWPIMTGGCENQRELLQLGGMLGNQSTYDAFHSDARGSYWRQVQRGLFDRGVDAWWCDCTEPFEADWAGVQKPEPIERMRINTEAAKLYLDAGELNTYSLEHSRGIYEGQRSATNAKRVLNLTRSSYAGQHRYGTVTWNGDICARWDVLRACIAEGCHFTAAGEPYWTVDIGGFFVGANPELWFWKGDYNAGCRGLTSMDALQPDANDTGCTDLGYWELYTRWLQYAAFLPMFRSHGTDAPREIWRFGEQGSPFYDTIARFIRLRYELMPYLYSLMAAVTRDGSMMMRCLGLEFPHDVRAHAVDDQFLLGHELLVCPVTKPMYFDVASVPIEGVERSREVYLPAGADWYDFWTEQHITGGQRLPASAPLELLPVYVRSGSILVTTEAMQFVDERPEAPWEIRVYIGADARFTLYEDAGDGYGYEQGESSAVDLLWLERERRLNIGARLGSFPGMVAERTIEVVFIGARTRRKRRFTYRGEEVRVELEEECA</sequence>
<dbReference type="SUPFAM" id="SSF51445">
    <property type="entry name" value="(Trans)glycosidases"/>
    <property type="match status" value="1"/>
</dbReference>
<dbReference type="InterPro" id="IPR017853">
    <property type="entry name" value="GH"/>
</dbReference>
<dbReference type="SUPFAM" id="SSF74650">
    <property type="entry name" value="Galactose mutarotase-like"/>
    <property type="match status" value="1"/>
</dbReference>
<dbReference type="Gene3D" id="3.20.20.80">
    <property type="entry name" value="Glycosidases"/>
    <property type="match status" value="1"/>
</dbReference>
<dbReference type="RefSeq" id="WP_103932608.1">
    <property type="nucleotide sequence ID" value="NZ_FNVA01000002.1"/>
</dbReference>
<dbReference type="Pfam" id="PF01055">
    <property type="entry name" value="Glyco_hydro_31_2nd"/>
    <property type="match status" value="1"/>
</dbReference>
<dbReference type="SUPFAM" id="SSF51011">
    <property type="entry name" value="Glycosyl hydrolase domain"/>
    <property type="match status" value="1"/>
</dbReference>
<evidence type="ECO:0000313" key="6">
    <source>
        <dbReference type="EMBL" id="SEG02126.1"/>
    </source>
</evidence>
<name>A0A1H5WSH4_9BACT</name>
<dbReference type="InterPro" id="IPR013780">
    <property type="entry name" value="Glyco_hydro_b"/>
</dbReference>
<dbReference type="GO" id="GO:0005975">
    <property type="term" value="P:carbohydrate metabolic process"/>
    <property type="evidence" value="ECO:0007669"/>
    <property type="project" value="InterPro"/>
</dbReference>
<dbReference type="Pfam" id="PF17137">
    <property type="entry name" value="DUF5110"/>
    <property type="match status" value="1"/>
</dbReference>
<dbReference type="Gene3D" id="2.60.40.1760">
    <property type="entry name" value="glycosyl hydrolase (family 31)"/>
    <property type="match status" value="1"/>
</dbReference>
<dbReference type="InterPro" id="IPR033403">
    <property type="entry name" value="DUF5110"/>
</dbReference>
<evidence type="ECO:0000313" key="7">
    <source>
        <dbReference type="Proteomes" id="UP000236728"/>
    </source>
</evidence>
<dbReference type="InterPro" id="IPR051816">
    <property type="entry name" value="Glycosyl_Hydrolase_31"/>
</dbReference>
<dbReference type="OrthoDB" id="176168at2"/>
<dbReference type="GO" id="GO:0004553">
    <property type="term" value="F:hydrolase activity, hydrolyzing O-glycosyl compounds"/>
    <property type="evidence" value="ECO:0007669"/>
    <property type="project" value="InterPro"/>
</dbReference>
<evidence type="ECO:0000256" key="1">
    <source>
        <dbReference type="ARBA" id="ARBA00007806"/>
    </source>
</evidence>
<keyword evidence="2" id="KW-0326">Glycosidase</keyword>
<dbReference type="InterPro" id="IPR048395">
    <property type="entry name" value="Glyco_hydro_31_C"/>
</dbReference>
<dbReference type="CDD" id="cd14752">
    <property type="entry name" value="GH31_N"/>
    <property type="match status" value="1"/>
</dbReference>
<dbReference type="Gene3D" id="2.60.40.1180">
    <property type="entry name" value="Golgi alpha-mannosidase II"/>
    <property type="match status" value="2"/>
</dbReference>